<dbReference type="AlphaFoldDB" id="A0A2K8U7P8"/>
<evidence type="ECO:0000313" key="2">
    <source>
        <dbReference type="Proteomes" id="UP000232638"/>
    </source>
</evidence>
<dbReference type="Proteomes" id="UP000232638">
    <property type="component" value="Chromosome"/>
</dbReference>
<sequence length="73" mass="8246">MTTIRISLSENPDGSIHGYGGWVEMDGVRYRVSWDVGPDHRLQDGVTFEALLAAARAGQWLYVDDDNHWRIGD</sequence>
<accession>A0A2K8U7P8</accession>
<protein>
    <submittedName>
        <fullName evidence="1">Uncharacterized protein</fullName>
    </submittedName>
</protein>
<gene>
    <name evidence="1" type="ORF">THSYN_12000</name>
</gene>
<dbReference type="KEGG" id="tsy:THSYN_12000"/>
<evidence type="ECO:0000313" key="1">
    <source>
        <dbReference type="EMBL" id="AUB81610.1"/>
    </source>
</evidence>
<organism evidence="1 2">
    <name type="scientific">Candidatus Thiodictyon syntrophicum</name>
    <dbReference type="NCBI Taxonomy" id="1166950"/>
    <lineage>
        <taxon>Bacteria</taxon>
        <taxon>Pseudomonadati</taxon>
        <taxon>Pseudomonadota</taxon>
        <taxon>Gammaproteobacteria</taxon>
        <taxon>Chromatiales</taxon>
        <taxon>Chromatiaceae</taxon>
        <taxon>Thiodictyon</taxon>
    </lineage>
</organism>
<keyword evidence="2" id="KW-1185">Reference proteome</keyword>
<name>A0A2K8U7P8_9GAMM</name>
<proteinExistence type="predicted"/>
<reference evidence="1 2" key="1">
    <citation type="submission" date="2017-03" db="EMBL/GenBank/DDBJ databases">
        <title>Complete genome sequence of Candidatus 'Thiodictyon syntrophicum' sp. nov. strain Cad16T, a photolithoautotroph purple sulfur bacterium isolated from an alpine meromictic lake.</title>
        <authorList>
            <person name="Luedin S.M."/>
            <person name="Pothier J.F."/>
            <person name="Danza F."/>
            <person name="Storelli N."/>
            <person name="Wittwer M."/>
            <person name="Tonolla M."/>
        </authorList>
    </citation>
    <scope>NUCLEOTIDE SEQUENCE [LARGE SCALE GENOMIC DNA]</scope>
    <source>
        <strain evidence="1 2">Cad16T</strain>
    </source>
</reference>
<dbReference type="EMBL" id="CP020370">
    <property type="protein sequence ID" value="AUB81610.1"/>
    <property type="molecule type" value="Genomic_DNA"/>
</dbReference>